<dbReference type="InterPro" id="IPR037523">
    <property type="entry name" value="VOC_core"/>
</dbReference>
<dbReference type="GO" id="GO:0004462">
    <property type="term" value="F:lactoylglutathione lyase activity"/>
    <property type="evidence" value="ECO:0007669"/>
    <property type="project" value="InterPro"/>
</dbReference>
<evidence type="ECO:0000256" key="2">
    <source>
        <dbReference type="SAM" id="MobiDB-lite"/>
    </source>
</evidence>
<accession>A0A1D2A4T7</accession>
<evidence type="ECO:0000313" key="4">
    <source>
        <dbReference type="EMBL" id="JAT73963.1"/>
    </source>
</evidence>
<dbReference type="AlphaFoldDB" id="A0A1D2A4T7"/>
<dbReference type="EMBL" id="GDKF01004659">
    <property type="protein sequence ID" value="JAT73963.1"/>
    <property type="molecule type" value="Transcribed_RNA"/>
</dbReference>
<feature type="compositionally biased region" description="Polar residues" evidence="2">
    <location>
        <begin position="176"/>
        <end position="190"/>
    </location>
</feature>
<feature type="non-terminal residue" evidence="4">
    <location>
        <position position="1"/>
    </location>
</feature>
<dbReference type="PROSITE" id="PS00934">
    <property type="entry name" value="GLYOXALASE_I_1"/>
    <property type="match status" value="1"/>
</dbReference>
<dbReference type="Pfam" id="PF00903">
    <property type="entry name" value="Glyoxalase"/>
    <property type="match status" value="1"/>
</dbReference>
<dbReference type="GO" id="GO:0046872">
    <property type="term" value="F:metal ion binding"/>
    <property type="evidence" value="ECO:0007669"/>
    <property type="project" value="UniProtKB-KW"/>
</dbReference>
<proteinExistence type="predicted"/>
<dbReference type="InterPro" id="IPR018146">
    <property type="entry name" value="Glyoxalase_1_CS"/>
</dbReference>
<dbReference type="PANTHER" id="PTHR46142">
    <property type="match status" value="1"/>
</dbReference>
<protein>
    <recommendedName>
        <fullName evidence="3">VOC domain-containing protein</fullName>
    </recommendedName>
</protein>
<evidence type="ECO:0000256" key="1">
    <source>
        <dbReference type="ARBA" id="ARBA00022723"/>
    </source>
</evidence>
<gene>
    <name evidence="4" type="ORF">g.14104</name>
</gene>
<dbReference type="SUPFAM" id="SSF54593">
    <property type="entry name" value="Glyoxalase/Bleomycin resistance protein/Dihydroxybiphenyl dioxygenase"/>
    <property type="match status" value="1"/>
</dbReference>
<dbReference type="PROSITE" id="PS51819">
    <property type="entry name" value="VOC"/>
    <property type="match status" value="1"/>
</dbReference>
<sequence>KYKMMHHSLSPRPMHVSSADCSRRHISDMSLALGTLNHVSFVVADVAIAAQFYRDVLGFTLVRRPSSFHFDGCWLWRHGLGVHLIRGTPVNKDKSSIVPQSNHLSFLAQDLDTVERQLDDFRIKYVVQRCCEDGVEMRQLFFHDPDNHMIEVCNCDEFPLCLLEGGGDTRHDSSGESDASTFGESDTSMSLCHPPPGQHECAC</sequence>
<organism evidence="4">
    <name type="scientific">Auxenochlorella protothecoides</name>
    <name type="common">Green microalga</name>
    <name type="synonym">Chlorella protothecoides</name>
    <dbReference type="NCBI Taxonomy" id="3075"/>
    <lineage>
        <taxon>Eukaryota</taxon>
        <taxon>Viridiplantae</taxon>
        <taxon>Chlorophyta</taxon>
        <taxon>core chlorophytes</taxon>
        <taxon>Trebouxiophyceae</taxon>
        <taxon>Chlorellales</taxon>
        <taxon>Chlorellaceae</taxon>
        <taxon>Auxenochlorella</taxon>
    </lineage>
</organism>
<feature type="domain" description="VOC" evidence="3">
    <location>
        <begin position="35"/>
        <end position="155"/>
    </location>
</feature>
<reference evidence="4" key="1">
    <citation type="submission" date="2015-08" db="EMBL/GenBank/DDBJ databases">
        <authorList>
            <person name="Babu N.S."/>
            <person name="Beckwith C.J."/>
            <person name="Beseler K.G."/>
            <person name="Brison A."/>
            <person name="Carone J.V."/>
            <person name="Caskin T.P."/>
            <person name="Diamond M."/>
            <person name="Durham M.E."/>
            <person name="Foxe J.M."/>
            <person name="Go M."/>
            <person name="Henderson B.A."/>
            <person name="Jones I.B."/>
            <person name="McGettigan J.A."/>
            <person name="Micheletti S.J."/>
            <person name="Nasrallah M.E."/>
            <person name="Ortiz D."/>
            <person name="Piller C.R."/>
            <person name="Privatt S.R."/>
            <person name="Schneider S.L."/>
            <person name="Sharp S."/>
            <person name="Smith T.C."/>
            <person name="Stanton J.D."/>
            <person name="Ullery H.E."/>
            <person name="Wilson R.J."/>
            <person name="Serrano M.G."/>
            <person name="Buck G."/>
            <person name="Lee V."/>
            <person name="Wang Y."/>
            <person name="Carvalho R."/>
            <person name="Voegtly L."/>
            <person name="Shi R."/>
            <person name="Duckworth R."/>
            <person name="Johnson A."/>
            <person name="Loviza R."/>
            <person name="Walstead R."/>
            <person name="Shah Z."/>
            <person name="Kiflezghi M."/>
            <person name="Wade K."/>
            <person name="Ball S.L."/>
            <person name="Bradley K.W."/>
            <person name="Asai D.J."/>
            <person name="Bowman C.A."/>
            <person name="Russell D.A."/>
            <person name="Pope W.H."/>
            <person name="Jacobs-Sera D."/>
            <person name="Hendrix R.W."/>
            <person name="Hatfull G.F."/>
        </authorList>
    </citation>
    <scope>NUCLEOTIDE SEQUENCE</scope>
</reference>
<name>A0A1D2A4T7_AUXPR</name>
<dbReference type="InterPro" id="IPR004360">
    <property type="entry name" value="Glyas_Fos-R_dOase_dom"/>
</dbReference>
<keyword evidence="1" id="KW-0479">Metal-binding</keyword>
<dbReference type="Gene3D" id="3.10.180.10">
    <property type="entry name" value="2,3-Dihydroxybiphenyl 1,2-Dioxygenase, domain 1"/>
    <property type="match status" value="1"/>
</dbReference>
<feature type="region of interest" description="Disordered" evidence="2">
    <location>
        <begin position="169"/>
        <end position="195"/>
    </location>
</feature>
<dbReference type="InterPro" id="IPR029068">
    <property type="entry name" value="Glyas_Bleomycin-R_OHBP_Dase"/>
</dbReference>
<evidence type="ECO:0000259" key="3">
    <source>
        <dbReference type="PROSITE" id="PS51819"/>
    </source>
</evidence>
<dbReference type="PANTHER" id="PTHR46142:SF3">
    <property type="entry name" value="F18B13.24 PROTEIN"/>
    <property type="match status" value="1"/>
</dbReference>